<keyword evidence="3" id="KW-1185">Reference proteome</keyword>
<accession>A0A5B7DIV0</accession>
<evidence type="ECO:0000256" key="1">
    <source>
        <dbReference type="SAM" id="MobiDB-lite"/>
    </source>
</evidence>
<dbReference type="EMBL" id="VSRR010000978">
    <property type="protein sequence ID" value="MPC21461.1"/>
    <property type="molecule type" value="Genomic_DNA"/>
</dbReference>
<organism evidence="2 3">
    <name type="scientific">Portunus trituberculatus</name>
    <name type="common">Swimming crab</name>
    <name type="synonym">Neptunus trituberculatus</name>
    <dbReference type="NCBI Taxonomy" id="210409"/>
    <lineage>
        <taxon>Eukaryota</taxon>
        <taxon>Metazoa</taxon>
        <taxon>Ecdysozoa</taxon>
        <taxon>Arthropoda</taxon>
        <taxon>Crustacea</taxon>
        <taxon>Multicrustacea</taxon>
        <taxon>Malacostraca</taxon>
        <taxon>Eumalacostraca</taxon>
        <taxon>Eucarida</taxon>
        <taxon>Decapoda</taxon>
        <taxon>Pleocyemata</taxon>
        <taxon>Brachyura</taxon>
        <taxon>Eubrachyura</taxon>
        <taxon>Portunoidea</taxon>
        <taxon>Portunidae</taxon>
        <taxon>Portuninae</taxon>
        <taxon>Portunus</taxon>
    </lineage>
</organism>
<evidence type="ECO:0000313" key="2">
    <source>
        <dbReference type="EMBL" id="MPC21461.1"/>
    </source>
</evidence>
<feature type="compositionally biased region" description="Basic and acidic residues" evidence="1">
    <location>
        <begin position="1"/>
        <end position="13"/>
    </location>
</feature>
<dbReference type="Proteomes" id="UP000324222">
    <property type="component" value="Unassembled WGS sequence"/>
</dbReference>
<name>A0A5B7DIV0_PORTR</name>
<sequence>MWAGHSIEHFSLREEEEEEEERETSQVLLLSLLCLAERRTHHYLEEMHAAAPSVCRELCKGFRARQGEAGHIEGH</sequence>
<proteinExistence type="predicted"/>
<reference evidence="2 3" key="1">
    <citation type="submission" date="2019-05" db="EMBL/GenBank/DDBJ databases">
        <title>Another draft genome of Portunus trituberculatus and its Hox gene families provides insights of decapod evolution.</title>
        <authorList>
            <person name="Jeong J.-H."/>
            <person name="Song I."/>
            <person name="Kim S."/>
            <person name="Choi T."/>
            <person name="Kim D."/>
            <person name="Ryu S."/>
            <person name="Kim W."/>
        </authorList>
    </citation>
    <scope>NUCLEOTIDE SEQUENCE [LARGE SCALE GENOMIC DNA]</scope>
    <source>
        <tissue evidence="2">Muscle</tissue>
    </source>
</reference>
<comment type="caution">
    <text evidence="2">The sequence shown here is derived from an EMBL/GenBank/DDBJ whole genome shotgun (WGS) entry which is preliminary data.</text>
</comment>
<gene>
    <name evidence="2" type="ORF">E2C01_014447</name>
</gene>
<evidence type="ECO:0000313" key="3">
    <source>
        <dbReference type="Proteomes" id="UP000324222"/>
    </source>
</evidence>
<dbReference type="AlphaFoldDB" id="A0A5B7DIV0"/>
<feature type="region of interest" description="Disordered" evidence="1">
    <location>
        <begin position="1"/>
        <end position="21"/>
    </location>
</feature>
<protein>
    <submittedName>
        <fullName evidence="2">Uncharacterized protein</fullName>
    </submittedName>
</protein>